<evidence type="ECO:0000256" key="6">
    <source>
        <dbReference type="SAM" id="SignalP"/>
    </source>
</evidence>
<dbReference type="InterPro" id="IPR024087">
    <property type="entry name" value="Creatininase-like_sf"/>
</dbReference>
<keyword evidence="3" id="KW-0378">Hydrolase</keyword>
<dbReference type="PANTHER" id="PTHR35005">
    <property type="entry name" value="3-DEHYDRO-SCYLLO-INOSOSE HYDROLASE"/>
    <property type="match status" value="1"/>
</dbReference>
<keyword evidence="4" id="KW-0862">Zinc</keyword>
<gene>
    <name evidence="7" type="ORF">HW561_03455</name>
</gene>
<dbReference type="PANTHER" id="PTHR35005:SF1">
    <property type="entry name" value="2-AMINO-5-FORMYLAMINO-6-RIBOSYLAMINOPYRIMIDIN-4(3H)-ONE 5'-MONOPHOSPHATE DEFORMYLASE"/>
    <property type="match status" value="1"/>
</dbReference>
<keyword evidence="6" id="KW-0732">Signal</keyword>
<evidence type="ECO:0000313" key="7">
    <source>
        <dbReference type="EMBL" id="NVO54843.1"/>
    </source>
</evidence>
<dbReference type="Gene3D" id="3.40.50.10310">
    <property type="entry name" value="Creatininase"/>
    <property type="match status" value="1"/>
</dbReference>
<evidence type="ECO:0000256" key="2">
    <source>
        <dbReference type="ARBA" id="ARBA00022723"/>
    </source>
</evidence>
<protein>
    <submittedName>
        <fullName evidence="7">Creatininase family protein</fullName>
    </submittedName>
</protein>
<feature type="signal peptide" evidence="6">
    <location>
        <begin position="1"/>
        <end position="21"/>
    </location>
</feature>
<evidence type="ECO:0000256" key="1">
    <source>
        <dbReference type="ARBA" id="ARBA00001947"/>
    </source>
</evidence>
<comment type="caution">
    <text evidence="7">The sequence shown here is derived from an EMBL/GenBank/DDBJ whole genome shotgun (WGS) entry which is preliminary data.</text>
</comment>
<comment type="cofactor">
    <cofactor evidence="1">
        <name>Zn(2+)</name>
        <dbReference type="ChEBI" id="CHEBI:29105"/>
    </cofactor>
</comment>
<evidence type="ECO:0000256" key="3">
    <source>
        <dbReference type="ARBA" id="ARBA00022801"/>
    </source>
</evidence>
<dbReference type="InterPro" id="IPR003785">
    <property type="entry name" value="Creatininase/forma_Hydrolase"/>
</dbReference>
<keyword evidence="8" id="KW-1185">Reference proteome</keyword>
<proteinExistence type="inferred from homology"/>
<feature type="chain" id="PRO_5046522229" evidence="6">
    <location>
        <begin position="22"/>
        <end position="277"/>
    </location>
</feature>
<dbReference type="SUPFAM" id="SSF102215">
    <property type="entry name" value="Creatininase"/>
    <property type="match status" value="1"/>
</dbReference>
<dbReference type="Pfam" id="PF02633">
    <property type="entry name" value="Creatininase"/>
    <property type="match status" value="1"/>
</dbReference>
<evidence type="ECO:0000256" key="5">
    <source>
        <dbReference type="ARBA" id="ARBA00024029"/>
    </source>
</evidence>
<dbReference type="Proteomes" id="UP000630805">
    <property type="component" value="Unassembled WGS sequence"/>
</dbReference>
<name>A0ABX2PLD3_9RHOB</name>
<keyword evidence="2" id="KW-0479">Metal-binding</keyword>
<comment type="similarity">
    <text evidence="5">Belongs to the creatininase superfamily.</text>
</comment>
<dbReference type="EMBL" id="JABXWT010000001">
    <property type="protein sequence ID" value="NVO54843.1"/>
    <property type="molecule type" value="Genomic_DNA"/>
</dbReference>
<sequence length="277" mass="30075">MRRFLCSRNVWVFCLAGFAFATLNYFQAASATFRPKQLFLEEMTWPEVHAALEAGYRTVIIPTGGTEQNGPHAVLGKHNFVVAHTSAQIAERLGGTLIAPVIAYVPEGDFGASPTGHMQWPGTISLPGPIFEQLLEATIRSFALHGFDEILLIGDSGGNQAAQSRVAAAMNLEFAPSGIAVQHISDYYDNNGQIAYLESLGFDKEQIGTHAGLRDTSELFFVKPDEANRIPLPIPSGWNSGFNGRPDLATSEIGEALILLKIEVALTQIHRLRDAGQ</sequence>
<accession>A0ABX2PLD3</accession>
<organism evidence="7 8">
    <name type="scientific">Ruegeria haliotis</name>
    <dbReference type="NCBI Taxonomy" id="2747601"/>
    <lineage>
        <taxon>Bacteria</taxon>
        <taxon>Pseudomonadati</taxon>
        <taxon>Pseudomonadota</taxon>
        <taxon>Alphaproteobacteria</taxon>
        <taxon>Rhodobacterales</taxon>
        <taxon>Roseobacteraceae</taxon>
        <taxon>Ruegeria</taxon>
    </lineage>
</organism>
<evidence type="ECO:0000256" key="4">
    <source>
        <dbReference type="ARBA" id="ARBA00022833"/>
    </source>
</evidence>
<reference evidence="7 8" key="1">
    <citation type="submission" date="2020-06" db="EMBL/GenBank/DDBJ databases">
        <authorList>
            <person name="Cao W.R."/>
        </authorList>
    </citation>
    <scope>NUCLEOTIDE SEQUENCE [LARGE SCALE GENOMIC DNA]</scope>
    <source>
        <strain evidence="7 8">B1Z28</strain>
    </source>
</reference>
<evidence type="ECO:0000313" key="8">
    <source>
        <dbReference type="Proteomes" id="UP000630805"/>
    </source>
</evidence>
<dbReference type="RefSeq" id="WP_176861808.1">
    <property type="nucleotide sequence ID" value="NZ_JABXWT010000001.1"/>
</dbReference>